<dbReference type="AlphaFoldDB" id="A0A2S1LMW0"/>
<keyword evidence="2" id="KW-1185">Reference proteome</keyword>
<protein>
    <submittedName>
        <fullName evidence="1">Uncharacterized protein</fullName>
    </submittedName>
</protein>
<dbReference type="RefSeq" id="WP_108736697.1">
    <property type="nucleotide sequence ID" value="NZ_CP020919.1"/>
</dbReference>
<name>A0A2S1LMW0_9FLAO</name>
<organism evidence="1 2">
    <name type="scientific">Flavobacterium kingsejongi</name>
    <dbReference type="NCBI Taxonomy" id="1678728"/>
    <lineage>
        <taxon>Bacteria</taxon>
        <taxon>Pseudomonadati</taxon>
        <taxon>Bacteroidota</taxon>
        <taxon>Flavobacteriia</taxon>
        <taxon>Flavobacteriales</taxon>
        <taxon>Flavobacteriaceae</taxon>
        <taxon>Flavobacterium</taxon>
    </lineage>
</organism>
<proteinExistence type="predicted"/>
<evidence type="ECO:0000313" key="2">
    <source>
        <dbReference type="Proteomes" id="UP000244677"/>
    </source>
</evidence>
<evidence type="ECO:0000313" key="1">
    <source>
        <dbReference type="EMBL" id="AWG25093.1"/>
    </source>
</evidence>
<dbReference type="Proteomes" id="UP000244677">
    <property type="component" value="Chromosome"/>
</dbReference>
<dbReference type="EMBL" id="CP020919">
    <property type="protein sequence ID" value="AWG25093.1"/>
    <property type="molecule type" value="Genomic_DNA"/>
</dbReference>
<gene>
    <name evidence="1" type="ORF">FK004_07525</name>
</gene>
<accession>A0A2S1LMW0</accession>
<reference evidence="1 2" key="1">
    <citation type="submission" date="2017-04" db="EMBL/GenBank/DDBJ databases">
        <title>Complete genome sequence of Flavobacterium kingsejong AJ004.</title>
        <authorList>
            <person name="Lee P.C."/>
        </authorList>
    </citation>
    <scope>NUCLEOTIDE SEQUENCE [LARGE SCALE GENOMIC DNA]</scope>
    <source>
        <strain evidence="1 2">AJ004</strain>
    </source>
</reference>
<dbReference type="PROSITE" id="PS51257">
    <property type="entry name" value="PROKAR_LIPOPROTEIN"/>
    <property type="match status" value="1"/>
</dbReference>
<sequence>MLRNIKKMGILGIVVLGSCNSAYRPKNAIEEIVQERVVAKGVVLSKTDRDYELYKVFSDKPDLLLNAHVDSIAVVDKVVIYARNQYYYLVNDSLSAELVKMERNKKLRLKPAALFVWQKDKE</sequence>
<dbReference type="KEGG" id="fki:FK004_07525"/>